<dbReference type="AlphaFoldDB" id="E6PMU9"/>
<protein>
    <submittedName>
        <fullName evidence="1">Uncharacterized protein</fullName>
    </submittedName>
</protein>
<organism evidence="1">
    <name type="scientific">mine drainage metagenome</name>
    <dbReference type="NCBI Taxonomy" id="410659"/>
    <lineage>
        <taxon>unclassified sequences</taxon>
        <taxon>metagenomes</taxon>
        <taxon>ecological metagenomes</taxon>
    </lineage>
</organism>
<accession>E6PMU9</accession>
<reference evidence="1" key="1">
    <citation type="submission" date="2009-10" db="EMBL/GenBank/DDBJ databases">
        <title>Diversity of trophic interactions inside an arsenic-rich microbial ecosystem.</title>
        <authorList>
            <person name="Bertin P.N."/>
            <person name="Heinrich-Salmeron A."/>
            <person name="Pelletier E."/>
            <person name="Goulhen-Chollet F."/>
            <person name="Arsene-Ploetze F."/>
            <person name="Gallien S."/>
            <person name="Calteau A."/>
            <person name="Vallenet D."/>
            <person name="Casiot C."/>
            <person name="Chane-Woon-Ming B."/>
            <person name="Giloteaux L."/>
            <person name="Barakat M."/>
            <person name="Bonnefoy V."/>
            <person name="Bruneel O."/>
            <person name="Chandler M."/>
            <person name="Cleiss J."/>
            <person name="Duran R."/>
            <person name="Elbaz-Poulichet F."/>
            <person name="Fonknechten N."/>
            <person name="Lauga B."/>
            <person name="Mornico D."/>
            <person name="Ortet P."/>
            <person name="Schaeffer C."/>
            <person name="Siguier P."/>
            <person name="Alexander Thil Smith A."/>
            <person name="Van Dorsselaer A."/>
            <person name="Weissenbach J."/>
            <person name="Medigue C."/>
            <person name="Le Paslier D."/>
        </authorList>
    </citation>
    <scope>NUCLEOTIDE SEQUENCE</scope>
</reference>
<evidence type="ECO:0000313" key="1">
    <source>
        <dbReference type="EMBL" id="CBH96251.1"/>
    </source>
</evidence>
<dbReference type="EMBL" id="CABM01000024">
    <property type="protein sequence ID" value="CBH96251.1"/>
    <property type="molecule type" value="Genomic_DNA"/>
</dbReference>
<comment type="caution">
    <text evidence="1">The sequence shown here is derived from an EMBL/GenBank/DDBJ whole genome shotgun (WGS) entry which is preliminary data.</text>
</comment>
<proteinExistence type="predicted"/>
<gene>
    <name evidence="1" type="ORF">CARN2_2192</name>
</gene>
<sequence>MPAKPVVAMIQRLIRISFLQIRIILIDSWWTGKRAYVSMRNAALPAPMDLHASRWCAQRARRLYA</sequence>
<name>E6PMU9_9ZZZZ</name>